<dbReference type="PANTHER" id="PTHR35861:SF1">
    <property type="entry name" value="PHAGE TAIL SHEATH PROTEIN"/>
    <property type="match status" value="1"/>
</dbReference>
<comment type="caution">
    <text evidence="5">The sequence shown here is derived from an EMBL/GenBank/DDBJ whole genome shotgun (WGS) entry which is preliminary data.</text>
</comment>
<dbReference type="InterPro" id="IPR020287">
    <property type="entry name" value="Tail_sheath_C"/>
</dbReference>
<dbReference type="Proteomes" id="UP001553161">
    <property type="component" value="Unassembled WGS sequence"/>
</dbReference>
<dbReference type="RefSeq" id="WP_366193083.1">
    <property type="nucleotide sequence ID" value="NZ_JBFBVU010000012.1"/>
</dbReference>
<proteinExistence type="inferred from homology"/>
<gene>
    <name evidence="5" type="ORF">AB0T83_10965</name>
</gene>
<evidence type="ECO:0000313" key="6">
    <source>
        <dbReference type="Proteomes" id="UP001553161"/>
    </source>
</evidence>
<sequence>MGFLHGIETLEIDSGLRPIRLADFSTIGVVGTAPNAAGATAATLTVGTAAANNLITLTAASAGGGGNAVSFQLVDPGAANAALDVDVTGSAITVTLATDAGGAVTSTAAGLITAINADVAASALVAATGGAGNGGGAAKRMLAARNLSGGADEPFPLNTPVLISGRRIEAAGLGDTGTLPEAIDAIFDQVGARVVVVRVAEGGDAAGTLANIIGGVDAGGNNLGVQAFLDAKALAKVTPRILIAPGFSQNTAVVSELVGIADRLRAVVIADGPNTTDAEAITFREQFGSQRILVVDPWVKVFDTALQTEVAAPPSARVAGVIARTDQDKGFWWSPSNQLIGGITGTARPVSFGLSDPTCRANLLNENAVTTVVQESGFRIWGNRSTTPDALWTFLSVRRTADVIEDSIEAAHLWAMDRPFSAQLIRDIRDGVAAFLRRMEALGAILGGTVWIDEELNTEATLKGGQLYLDYDFEPPAPLERLTFRAHRNGDYYEDLVAQVVSAS</sequence>
<protein>
    <submittedName>
        <fullName evidence="5">Phage tail sheath subtilisin-like domain-containing protein</fullName>
    </submittedName>
</protein>
<feature type="domain" description="Tail sheath protein subtilisin-like" evidence="2">
    <location>
        <begin position="229"/>
        <end position="386"/>
    </location>
</feature>
<dbReference type="Pfam" id="PF22671">
    <property type="entry name" value="Gp18_domIII_N"/>
    <property type="match status" value="1"/>
</dbReference>
<evidence type="ECO:0000256" key="1">
    <source>
        <dbReference type="ARBA" id="ARBA00008005"/>
    </source>
</evidence>
<organism evidence="5 6">
    <name type="scientific">Meridianimarinicoccus marinus</name>
    <dbReference type="NCBI Taxonomy" id="3231483"/>
    <lineage>
        <taxon>Bacteria</taxon>
        <taxon>Pseudomonadati</taxon>
        <taxon>Pseudomonadota</taxon>
        <taxon>Alphaproteobacteria</taxon>
        <taxon>Rhodobacterales</taxon>
        <taxon>Paracoccaceae</taxon>
        <taxon>Meridianimarinicoccus</taxon>
    </lineage>
</organism>
<feature type="domain" description="Tail sheath protein C-terminal" evidence="3">
    <location>
        <begin position="388"/>
        <end position="486"/>
    </location>
</feature>
<dbReference type="Pfam" id="PF04984">
    <property type="entry name" value="Phage_sheath_1"/>
    <property type="match status" value="1"/>
</dbReference>
<evidence type="ECO:0000259" key="4">
    <source>
        <dbReference type="Pfam" id="PF22671"/>
    </source>
</evidence>
<evidence type="ECO:0000259" key="2">
    <source>
        <dbReference type="Pfam" id="PF04984"/>
    </source>
</evidence>
<comment type="similarity">
    <text evidence="1">Belongs to the myoviridae tail sheath protein family.</text>
</comment>
<dbReference type="Pfam" id="PF17482">
    <property type="entry name" value="Phage_sheath_1C"/>
    <property type="match status" value="1"/>
</dbReference>
<dbReference type="EMBL" id="JBFBVU010000012">
    <property type="protein sequence ID" value="MEV8467300.1"/>
    <property type="molecule type" value="Genomic_DNA"/>
</dbReference>
<dbReference type="Gene3D" id="3.40.50.11780">
    <property type="match status" value="1"/>
</dbReference>
<dbReference type="PANTHER" id="PTHR35861">
    <property type="match status" value="1"/>
</dbReference>
<dbReference type="InterPro" id="IPR035089">
    <property type="entry name" value="Phage_sheath_subtilisin"/>
</dbReference>
<evidence type="ECO:0000259" key="3">
    <source>
        <dbReference type="Pfam" id="PF17482"/>
    </source>
</evidence>
<feature type="domain" description="Tail sheath protein Gp18-like" evidence="4">
    <location>
        <begin position="146"/>
        <end position="199"/>
    </location>
</feature>
<reference evidence="5 6" key="1">
    <citation type="submission" date="2024-07" db="EMBL/GenBank/DDBJ databases">
        <authorList>
            <person name="Kang M."/>
        </authorList>
    </citation>
    <scope>NUCLEOTIDE SEQUENCE [LARGE SCALE GENOMIC DNA]</scope>
    <source>
        <strain evidence="5 6">DFM31</strain>
    </source>
</reference>
<evidence type="ECO:0000313" key="5">
    <source>
        <dbReference type="EMBL" id="MEV8467300.1"/>
    </source>
</evidence>
<dbReference type="InterPro" id="IPR052042">
    <property type="entry name" value="Tail_sheath_structural"/>
</dbReference>
<accession>A0ABV3L6V1</accession>
<dbReference type="InterPro" id="IPR054564">
    <property type="entry name" value="Gp18_domIII_N"/>
</dbReference>
<name>A0ABV3L6V1_9RHOB</name>
<keyword evidence="6" id="KW-1185">Reference proteome</keyword>